<feature type="domain" description="Mycothiol-dependent maleylpyruvate isomerase metal-binding" evidence="1">
    <location>
        <begin position="18"/>
        <end position="159"/>
    </location>
</feature>
<organism evidence="2">
    <name type="scientific">uncultured Thermomicrobiales bacterium</name>
    <dbReference type="NCBI Taxonomy" id="1645740"/>
    <lineage>
        <taxon>Bacteria</taxon>
        <taxon>Pseudomonadati</taxon>
        <taxon>Thermomicrobiota</taxon>
        <taxon>Thermomicrobia</taxon>
        <taxon>Thermomicrobiales</taxon>
        <taxon>environmental samples</taxon>
    </lineage>
</organism>
<proteinExistence type="predicted"/>
<evidence type="ECO:0000313" key="2">
    <source>
        <dbReference type="EMBL" id="CAA9583686.1"/>
    </source>
</evidence>
<dbReference type="AlphaFoldDB" id="A0A6J4VQ54"/>
<dbReference type="GO" id="GO:0046872">
    <property type="term" value="F:metal ion binding"/>
    <property type="evidence" value="ECO:0007669"/>
    <property type="project" value="InterPro"/>
</dbReference>
<dbReference type="EMBL" id="CADCWJ010000810">
    <property type="protein sequence ID" value="CAA9583686.1"/>
    <property type="molecule type" value="Genomic_DNA"/>
</dbReference>
<evidence type="ECO:0000259" key="1">
    <source>
        <dbReference type="Pfam" id="PF11716"/>
    </source>
</evidence>
<dbReference type="InterPro" id="IPR017517">
    <property type="entry name" value="Maleyloyr_isom"/>
</dbReference>
<name>A0A6J4VQ54_9BACT</name>
<dbReference type="Gene3D" id="1.20.120.450">
    <property type="entry name" value="dinb family like domain"/>
    <property type="match status" value="1"/>
</dbReference>
<sequence length="278" mass="31060">MALPPVDVVELFPDLQFAFMELLSGLTPDEWDRPTVCGDWTVKDLVLHMLGSHVGMISGWRDNYRNPRFADGLDISTWDGLLAAIDRQNANWVAATQRISPRLLVELFRTIGDAFVATMRAVDPMELSGPVDWAGPDPAPAWMQLAREYTEYWIHQQHIRDAVGKPGMTDRRMYFPVLDAFARAIPHNLRNSSAAEGTLARLVVTGEAGGTWSARRADKTWELIDEDLPAAATVTLDQDLVWRLFTKGVRPTETVERIDIGGDPNLARPIVEMVTILA</sequence>
<dbReference type="SUPFAM" id="SSF109854">
    <property type="entry name" value="DinB/YfiT-like putative metalloenzymes"/>
    <property type="match status" value="1"/>
</dbReference>
<protein>
    <recommendedName>
        <fullName evidence="1">Mycothiol-dependent maleylpyruvate isomerase metal-binding domain-containing protein</fullName>
    </recommendedName>
</protein>
<dbReference type="InterPro" id="IPR024344">
    <property type="entry name" value="MDMPI_metal-binding"/>
</dbReference>
<reference evidence="2" key="1">
    <citation type="submission" date="2020-02" db="EMBL/GenBank/DDBJ databases">
        <authorList>
            <person name="Meier V. D."/>
        </authorList>
    </citation>
    <scope>NUCLEOTIDE SEQUENCE</scope>
    <source>
        <strain evidence="2">AVDCRST_MAG87</strain>
    </source>
</reference>
<gene>
    <name evidence="2" type="ORF">AVDCRST_MAG87-3670</name>
</gene>
<dbReference type="NCBIfam" id="TIGR03083">
    <property type="entry name" value="maleylpyruvate isomerase family mycothiol-dependent enzyme"/>
    <property type="match status" value="1"/>
</dbReference>
<dbReference type="InterPro" id="IPR034660">
    <property type="entry name" value="DinB/YfiT-like"/>
</dbReference>
<dbReference type="Pfam" id="PF11716">
    <property type="entry name" value="MDMPI_N"/>
    <property type="match status" value="1"/>
</dbReference>
<accession>A0A6J4VQ54</accession>